<accession>A0A0U5ACJ6</accession>
<dbReference type="AlphaFoldDB" id="A0A0U5ACJ6"/>
<dbReference type="EMBL" id="LN831302">
    <property type="protein sequence ID" value="CQH52319.1"/>
    <property type="molecule type" value="Genomic_DNA"/>
</dbReference>
<dbReference type="InterPro" id="IPR018470">
    <property type="entry name" value="Metal-bd_Tp34-typ"/>
</dbReference>
<dbReference type="PROSITE" id="PS51318">
    <property type="entry name" value="TAT"/>
    <property type="match status" value="1"/>
</dbReference>
<dbReference type="Pfam" id="PF10634">
    <property type="entry name" value="Iron_transport"/>
    <property type="match status" value="1"/>
</dbReference>
<dbReference type="STRING" id="1407499.HHUB_1830"/>
<gene>
    <name evidence="3" type="ORF">HHUB_1830</name>
</gene>
<protein>
    <recommendedName>
        <fullName evidence="2">DUF7350 domain-containing protein</fullName>
    </recommendedName>
</protein>
<sequence length="355" mass="38080">MRKPSRRAFLAAAGAAGLTASAGCLGFLETERATREPPLPENRPEAAYVPSHVEGMEMAGMQTSGRYACALTYTFPHRFWLVRTTDTDRVNVRGEDDVHLMVAVWDTETGTVLPEANVEIEHTGPEDETSSVTPWQMLSQQMGVHHGDNVALGPEGNYDVTVRVVPPTTRRSSGESVATDPVEFDFSFTFDRGALDDLPFEDIPADREGTEGAVDPMDMESATLSQVPPEDSFPIRVIGSGETGGAKLVVGTTSEFGDLAAGDDETYVAASLRTPHNRFVLPSASLSATADAGGERVFDGDLVPTLDADLGYHYGAVVSAGEEIENATVSVETPPQISRHEGYETAFFDFSDVSV</sequence>
<dbReference type="InterPro" id="IPR006311">
    <property type="entry name" value="TAT_signal"/>
</dbReference>
<keyword evidence="1" id="KW-0732">Signal</keyword>
<dbReference type="InterPro" id="IPR055774">
    <property type="entry name" value="DUF7350"/>
</dbReference>
<name>A0A0U5ACJ6_9EURY</name>
<proteinExistence type="predicted"/>
<dbReference type="Pfam" id="PF24041">
    <property type="entry name" value="DUF7350"/>
    <property type="match status" value="1"/>
</dbReference>
<evidence type="ECO:0000259" key="2">
    <source>
        <dbReference type="Pfam" id="PF24041"/>
    </source>
</evidence>
<dbReference type="Gene3D" id="2.60.40.2480">
    <property type="entry name" value="Periplasmic metal-binding protein Tp34-type"/>
    <property type="match status" value="1"/>
</dbReference>
<dbReference type="PROSITE" id="PS51257">
    <property type="entry name" value="PROKAR_LIPOPROTEIN"/>
    <property type="match status" value="1"/>
</dbReference>
<dbReference type="Proteomes" id="UP000066737">
    <property type="component" value="Chromosome I"/>
</dbReference>
<evidence type="ECO:0000256" key="1">
    <source>
        <dbReference type="ARBA" id="ARBA00022729"/>
    </source>
</evidence>
<dbReference type="RefSeq" id="WP_059056305.1">
    <property type="nucleotide sequence ID" value="NZ_CEML01000002.1"/>
</dbReference>
<dbReference type="GeneID" id="26658508"/>
<dbReference type="InterPro" id="IPR038482">
    <property type="entry name" value="Tp34-type_sf"/>
</dbReference>
<dbReference type="KEGG" id="hhb:Hhub_1830"/>
<feature type="domain" description="DUF7350" evidence="2">
    <location>
        <begin position="232"/>
        <end position="354"/>
    </location>
</feature>
<dbReference type="OrthoDB" id="156174at2157"/>
<keyword evidence="4" id="KW-1185">Reference proteome</keyword>
<organism evidence="3 4">
    <name type="scientific">Halobacterium hubeiense</name>
    <dbReference type="NCBI Taxonomy" id="1407499"/>
    <lineage>
        <taxon>Archaea</taxon>
        <taxon>Methanobacteriati</taxon>
        <taxon>Methanobacteriota</taxon>
        <taxon>Stenosarchaea group</taxon>
        <taxon>Halobacteria</taxon>
        <taxon>Halobacteriales</taxon>
        <taxon>Halobacteriaceae</taxon>
        <taxon>Halobacterium</taxon>
    </lineage>
</organism>
<evidence type="ECO:0000313" key="4">
    <source>
        <dbReference type="Proteomes" id="UP000066737"/>
    </source>
</evidence>
<evidence type="ECO:0000313" key="3">
    <source>
        <dbReference type="EMBL" id="CQH52319.1"/>
    </source>
</evidence>
<reference evidence="4" key="1">
    <citation type="journal article" date="2016" name="Environ. Microbiol.">
        <title>The complete genome of a viable archaeum isolated from 123-million-year-old rock salt.</title>
        <authorList>
            <person name="Jaakkola S.T."/>
            <person name="Pfeiffer F."/>
            <person name="Ravantti J.J."/>
            <person name="Guo Q."/>
            <person name="Liu Y."/>
            <person name="Chen X."/>
            <person name="Ma H."/>
            <person name="Yang C."/>
            <person name="Oksanen H.M."/>
            <person name="Bamford D.H."/>
        </authorList>
    </citation>
    <scope>NUCLEOTIDE SEQUENCE</scope>
    <source>
        <strain evidence="4">JI20-1</strain>
    </source>
</reference>